<dbReference type="NCBIfam" id="NF041669">
    <property type="entry name" value="GvpT"/>
    <property type="match status" value="1"/>
</dbReference>
<dbReference type="AlphaFoldDB" id="A0A6M6DPF4"/>
<feature type="compositionally biased region" description="Basic and acidic residues" evidence="1">
    <location>
        <begin position="15"/>
        <end position="28"/>
    </location>
</feature>
<feature type="compositionally biased region" description="Polar residues" evidence="1">
    <location>
        <begin position="118"/>
        <end position="138"/>
    </location>
</feature>
<proteinExistence type="predicted"/>
<name>A0A6M6DPF4_PRIMG</name>
<evidence type="ECO:0000313" key="3">
    <source>
        <dbReference type="Proteomes" id="UP000501076"/>
    </source>
</evidence>
<protein>
    <submittedName>
        <fullName evidence="2">Gas vesicle protein GvpP</fullName>
    </submittedName>
</protein>
<sequence>MTTTDQNEKQQNQQQEEKQQNQQQEEKTQNSLNLAILGGVVGAGIGLLSSPQTSKKVLSRLGQSEIVRATGQELRRNAQDILTQQAMGALRQTATGYLEKDNLSKLLAPKKKKEDASNEQGNAQEEVSQSAEMETSQYEELKEENKNMNDQLQRIEEMLNKLMDAKK</sequence>
<feature type="region of interest" description="Disordered" evidence="1">
    <location>
        <begin position="1"/>
        <end position="30"/>
    </location>
</feature>
<evidence type="ECO:0000313" key="2">
    <source>
        <dbReference type="EMBL" id="QJX76590.1"/>
    </source>
</evidence>
<feature type="region of interest" description="Disordered" evidence="1">
    <location>
        <begin position="108"/>
        <end position="167"/>
    </location>
</feature>
<dbReference type="Proteomes" id="UP000501076">
    <property type="component" value="Chromosome"/>
</dbReference>
<evidence type="ECO:0000256" key="1">
    <source>
        <dbReference type="SAM" id="MobiDB-lite"/>
    </source>
</evidence>
<dbReference type="InterPro" id="IPR049646">
    <property type="entry name" value="GvpT/GvpP-like"/>
</dbReference>
<gene>
    <name evidence="2" type="ORF">FDZ14_10460</name>
</gene>
<feature type="compositionally biased region" description="Basic and acidic residues" evidence="1">
    <location>
        <begin position="139"/>
        <end position="167"/>
    </location>
</feature>
<reference evidence="2 3" key="1">
    <citation type="submission" date="2019-10" db="EMBL/GenBank/DDBJ databases">
        <title>Complete genome sequences for adaption low water activity.</title>
        <authorList>
            <person name="Zhao L."/>
            <person name="Zhong J."/>
        </authorList>
    </citation>
    <scope>NUCLEOTIDE SEQUENCE [LARGE SCALE GENOMIC DNA]</scope>
    <source>
        <strain evidence="2 3">FDU301</strain>
    </source>
</reference>
<organism evidence="2 3">
    <name type="scientific">Priestia megaterium</name>
    <name type="common">Bacillus megaterium</name>
    <dbReference type="NCBI Taxonomy" id="1404"/>
    <lineage>
        <taxon>Bacteria</taxon>
        <taxon>Bacillati</taxon>
        <taxon>Bacillota</taxon>
        <taxon>Bacilli</taxon>
        <taxon>Bacillales</taxon>
        <taxon>Bacillaceae</taxon>
        <taxon>Priestia</taxon>
    </lineage>
</organism>
<dbReference type="RefSeq" id="WP_047933715.1">
    <property type="nucleotide sequence ID" value="NZ_CP045272.1"/>
</dbReference>
<dbReference type="EMBL" id="CP045272">
    <property type="protein sequence ID" value="QJX76590.1"/>
    <property type="molecule type" value="Genomic_DNA"/>
</dbReference>
<accession>A0A6M6DPF4</accession>